<keyword evidence="1" id="KW-0472">Membrane</keyword>
<feature type="transmembrane region" description="Helical" evidence="1">
    <location>
        <begin position="399"/>
        <end position="415"/>
    </location>
</feature>
<feature type="transmembrane region" description="Helical" evidence="1">
    <location>
        <begin position="427"/>
        <end position="447"/>
    </location>
</feature>
<dbReference type="NCBIfam" id="TIGR00277">
    <property type="entry name" value="HDIG"/>
    <property type="match status" value="1"/>
</dbReference>
<dbReference type="SUPFAM" id="SSF109604">
    <property type="entry name" value="HD-domain/PDEase-like"/>
    <property type="match status" value="1"/>
</dbReference>
<feature type="transmembrane region" description="Helical" evidence="1">
    <location>
        <begin position="299"/>
        <end position="320"/>
    </location>
</feature>
<dbReference type="InterPro" id="IPR006675">
    <property type="entry name" value="HDIG_dom"/>
</dbReference>
<feature type="transmembrane region" description="Helical" evidence="1">
    <location>
        <begin position="459"/>
        <end position="481"/>
    </location>
</feature>
<gene>
    <name evidence="3" type="ORF">FXF47_04510</name>
</gene>
<dbReference type="InterPro" id="IPR052722">
    <property type="entry name" value="PgpH_phosphodiesterase"/>
</dbReference>
<reference evidence="3" key="1">
    <citation type="submission" date="2019-08" db="EMBL/GenBank/DDBJ databases">
        <title>Genomic characterization of a novel candidate phylum (ARYD3) from a high temperature, high salinity tertiary oil reservoir in north central Oklahoma, USA.</title>
        <authorList>
            <person name="Youssef N.H."/>
            <person name="Yadav A."/>
            <person name="Elshahed M.S."/>
        </authorList>
    </citation>
    <scope>NUCLEOTIDE SEQUENCE [LARGE SCALE GENOMIC DNA]</scope>
    <source>
        <strain evidence="3">ARYD3</strain>
    </source>
</reference>
<dbReference type="CDD" id="cd00077">
    <property type="entry name" value="HDc"/>
    <property type="match status" value="1"/>
</dbReference>
<dbReference type="Proteomes" id="UP000324143">
    <property type="component" value="Unassembled WGS sequence"/>
</dbReference>
<evidence type="ECO:0000313" key="3">
    <source>
        <dbReference type="EMBL" id="TYB31406.1"/>
    </source>
</evidence>
<protein>
    <submittedName>
        <fullName evidence="3">HDIG domain-containing protein</fullName>
    </submittedName>
</protein>
<keyword evidence="1" id="KW-1133">Transmembrane helix</keyword>
<comment type="caution">
    <text evidence="3">The sequence shown here is derived from an EMBL/GenBank/DDBJ whole genome shotgun (WGS) entry which is preliminary data.</text>
</comment>
<dbReference type="PANTHER" id="PTHR36442:SF1">
    <property type="entry name" value="CYCLIC-DI-AMP PHOSPHODIESTERASE PGPH"/>
    <property type="match status" value="1"/>
</dbReference>
<dbReference type="InterPro" id="IPR011624">
    <property type="entry name" value="Metal-dep_PHydrolase_7TM_extra"/>
</dbReference>
<feature type="domain" description="HD" evidence="2">
    <location>
        <begin position="514"/>
        <end position="657"/>
    </location>
</feature>
<keyword evidence="1" id="KW-0812">Transmembrane</keyword>
<dbReference type="PANTHER" id="PTHR36442">
    <property type="entry name" value="CYCLIC-DI-AMP PHOSPHODIESTERASE PGPH"/>
    <property type="match status" value="1"/>
</dbReference>
<keyword evidence="4" id="KW-1185">Reference proteome</keyword>
<feature type="transmembrane region" description="Helical" evidence="1">
    <location>
        <begin position="332"/>
        <end position="350"/>
    </location>
</feature>
<dbReference type="InterPro" id="IPR006674">
    <property type="entry name" value="HD_domain"/>
</dbReference>
<dbReference type="SMART" id="SM00471">
    <property type="entry name" value="HDc"/>
    <property type="match status" value="1"/>
</dbReference>
<dbReference type="InterPro" id="IPR003607">
    <property type="entry name" value="HD/PDEase_dom"/>
</dbReference>
<feature type="transmembrane region" description="Helical" evidence="1">
    <location>
        <begin position="19"/>
        <end position="36"/>
    </location>
</feature>
<dbReference type="Gene3D" id="1.10.3210.10">
    <property type="entry name" value="Hypothetical protein af1432"/>
    <property type="match status" value="1"/>
</dbReference>
<organism evidence="3 4">
    <name type="scientific">Candidatus Mcinerneyibacterium aminivorans</name>
    <dbReference type="NCBI Taxonomy" id="2703815"/>
    <lineage>
        <taxon>Bacteria</taxon>
        <taxon>Candidatus Macinerneyibacteriota</taxon>
        <taxon>Candidatus Mcinerneyibacteria</taxon>
        <taxon>Candidatus Mcinerneyibacteriales</taxon>
        <taxon>Candidatus Mcinerneyibacteriaceae</taxon>
        <taxon>Candidatus Mcinerneyibacterium</taxon>
    </lineage>
</organism>
<evidence type="ECO:0000256" key="1">
    <source>
        <dbReference type="SAM" id="Phobius"/>
    </source>
</evidence>
<dbReference type="PROSITE" id="PS51831">
    <property type="entry name" value="HD"/>
    <property type="match status" value="1"/>
</dbReference>
<dbReference type="Pfam" id="PF07697">
    <property type="entry name" value="7TMR-HDED"/>
    <property type="match status" value="1"/>
</dbReference>
<accession>A0A5D0MEH9</accession>
<dbReference type="EMBL" id="VSIX01000035">
    <property type="protein sequence ID" value="TYB31406.1"/>
    <property type="molecule type" value="Genomic_DNA"/>
</dbReference>
<evidence type="ECO:0000259" key="2">
    <source>
        <dbReference type="PROSITE" id="PS51831"/>
    </source>
</evidence>
<sequence length="722" mass="85016">MEFKSIKNINIKQYLNNPIAIYISILFILMVGFYSFKQLNYINQYNYKIGDVVKENIEAKVPFEWIDKKKSQKKVEEKIKDAPDIYILEDTLYESKKTYLLEDIKRVNNVLSNSNIDSDEKIQRITTIWRNFTNIKELNLKDSISELSETEMNTIAQIAVEILKKIYKIGIINQSFLIENSNKNILIKRESDDKKIDAKKMILEENLDERLKNLIGNYLEGESKYKILIFYILKNYISTNLKYSEKLTEQYKDTIREKQTYVTKNINKNEIIARKGQIIDQSIYNKLNKMVSELVKIKILNIIGFIAFLIIIFIILYSFIKKYFKFEDSSKYKIFLLITIIYFLIIVLFSNFQNTELFYILPFMAFIMTNYFLIGFNFSILSILLYLNIYFFYSPDSKFLIFYLILSLYFLINKHKLKKRNPKLKTILYFIAFTFISILVINTLFYGNDAGNIFSVFTWFLYSVINISLSLVTAYVLIYLFERYYNITTDINLTELLNWDNPLLKKLMNVASGTYRHSVIVSEISEEAANEIEADSILAKVGGLYHDIGKIKRSNYFIENQLLGPNKHDSLLPIMSVRIIKNHVDEGVKIAQKYGLANKLADIIKEHHGTSLIKFFYRKAKKESKEEIDEKFFRYNGPKPTSKESAIIFLADKVEAVARVLIDSPFHHLKERIDKIFKESIEDGQLDNSNLTLKELDKIKLSFIEYFKSNLHKRIEYPEEIK</sequence>
<dbReference type="Pfam" id="PF01966">
    <property type="entry name" value="HD"/>
    <property type="match status" value="1"/>
</dbReference>
<dbReference type="AlphaFoldDB" id="A0A5D0MEH9"/>
<name>A0A5D0MEH9_9BACT</name>
<evidence type="ECO:0000313" key="4">
    <source>
        <dbReference type="Proteomes" id="UP000324143"/>
    </source>
</evidence>
<proteinExistence type="predicted"/>